<dbReference type="NCBIfam" id="TIGR02432">
    <property type="entry name" value="lysidine_TilS_N"/>
    <property type="match status" value="1"/>
</dbReference>
<name>A0A660HMN0_ZIZJU</name>
<comment type="function">
    <text evidence="8">Ligates lysine onto the cytidine present at position 34 of the AUA codon-specific tRNA(Ile) that contains the anticodon CAU, in an ATP-dependent manner. Cytidine is converted to lysidine, thus changing the amino acid specificity of the tRNA from methionine to isoleucine.</text>
</comment>
<proteinExistence type="inferred from homology"/>
<evidence type="ECO:0000256" key="2">
    <source>
        <dbReference type="ARBA" id="ARBA00022490"/>
    </source>
</evidence>
<dbReference type="Pfam" id="PF11734">
    <property type="entry name" value="TilS_C"/>
    <property type="match status" value="1"/>
</dbReference>
<keyword evidence="6 8" id="KW-0067">ATP-binding</keyword>
<comment type="domain">
    <text evidence="8">The N-terminal region contains the highly conserved SGGXDS motif, predicted to be a P-loop motif involved in ATP binding.</text>
</comment>
<reference evidence="10 11" key="1">
    <citation type="journal article" date="2018" name="BMC Genomics">
        <title>Comparative genome analysis of jujube witches'-broom Phytoplasma, an obligate pathogen that causes jujube witches'-broom disease.</title>
        <authorList>
            <person name="Wang J."/>
            <person name="Song L."/>
            <person name="Jiao Q."/>
            <person name="Yang S."/>
            <person name="Gao R."/>
            <person name="Lu X."/>
            <person name="Zhou G."/>
        </authorList>
    </citation>
    <scope>NUCLEOTIDE SEQUENCE [LARGE SCALE GENOMIC DNA]</scope>
    <source>
        <strain evidence="10">Jwb-nky</strain>
    </source>
</reference>
<evidence type="ECO:0000256" key="8">
    <source>
        <dbReference type="HAMAP-Rule" id="MF_01161"/>
    </source>
</evidence>
<comment type="subcellular location">
    <subcellularLocation>
        <location evidence="1 8">Cytoplasm</location>
    </subcellularLocation>
</comment>
<feature type="binding site" evidence="8">
    <location>
        <begin position="21"/>
        <end position="26"/>
    </location>
    <ligand>
        <name>ATP</name>
        <dbReference type="ChEBI" id="CHEBI:30616"/>
    </ligand>
</feature>
<dbReference type="Proteomes" id="UP000272462">
    <property type="component" value="Chromosome"/>
</dbReference>
<dbReference type="Gene3D" id="3.40.50.620">
    <property type="entry name" value="HUPs"/>
    <property type="match status" value="1"/>
</dbReference>
<dbReference type="InterPro" id="IPR012094">
    <property type="entry name" value="tRNA_Ile_lys_synt"/>
</dbReference>
<dbReference type="PANTHER" id="PTHR43033">
    <property type="entry name" value="TRNA(ILE)-LYSIDINE SYNTHASE-RELATED"/>
    <property type="match status" value="1"/>
</dbReference>
<keyword evidence="2 8" id="KW-0963">Cytoplasm</keyword>
<sequence>MIFSSLCFKLDKQNIYIISVSGGVDSMVLLDYLYHLQYNLVVVHFNHLKRKESLEDKILVEKYCFSNKIPFYYFELQIVGKNFQNEARILRKEKLKQIAEKYKTFYLITAHHLDDLAENILFKISRGSSFLGYSGMQASYFHDGFYFLKPFLYTPKKKILDYASDKKISFLEDYTNSLNMYTRNKIRNQVIPFFKEINNFLKNIQKFHFQMSEINNLIRKQTYFFLDKRIDKTFFNLQSFLKLDIVIQKDVILFLLEEKKIDKNFSLINNIVKGLQNNNKPNMQWDFLSKECILVKQYYKFFWKQRNSEVISKNFKPSIHYASDKNFLSFCFATQKIFYDQNCLQPPFLVRTKKIGDILKFSFGTQKLKKFFINSKIPLHERKKIWLVTDQQNIIIWIPNLYLNSTLGRDKFLYLGLKKENN</sequence>
<dbReference type="EMBL" id="CP025121">
    <property type="protein sequence ID" value="AYJ01275.1"/>
    <property type="molecule type" value="Genomic_DNA"/>
</dbReference>
<keyword evidence="3 8" id="KW-0436">Ligase</keyword>
<gene>
    <name evidence="8 10" type="primary">tilS</name>
    <name evidence="10" type="ORF">CWO85_01905</name>
</gene>
<comment type="similarity">
    <text evidence="8">Belongs to the tRNA(Ile)-lysidine synthase family.</text>
</comment>
<dbReference type="NCBIfam" id="TIGR02433">
    <property type="entry name" value="lysidine_TilS_C"/>
    <property type="match status" value="1"/>
</dbReference>
<dbReference type="InterPro" id="IPR012795">
    <property type="entry name" value="tRNA_Ile_lys_synt_N"/>
</dbReference>
<dbReference type="EC" id="6.3.4.19" evidence="8"/>
<dbReference type="SMART" id="SM00977">
    <property type="entry name" value="TilS_C"/>
    <property type="match status" value="1"/>
</dbReference>
<evidence type="ECO:0000313" key="10">
    <source>
        <dbReference type="EMBL" id="AYJ01275.1"/>
    </source>
</evidence>
<dbReference type="HAMAP" id="MF_01161">
    <property type="entry name" value="tRNA_Ile_lys_synt"/>
    <property type="match status" value="1"/>
</dbReference>
<evidence type="ECO:0000256" key="7">
    <source>
        <dbReference type="ARBA" id="ARBA00048539"/>
    </source>
</evidence>
<accession>A0A660HMN0</accession>
<dbReference type="GO" id="GO:0005524">
    <property type="term" value="F:ATP binding"/>
    <property type="evidence" value="ECO:0007669"/>
    <property type="project" value="UniProtKB-UniRule"/>
</dbReference>
<dbReference type="InterPro" id="IPR012796">
    <property type="entry name" value="Lysidine-tRNA-synth_C"/>
</dbReference>
<comment type="catalytic activity">
    <reaction evidence="7 8">
        <text>cytidine(34) in tRNA(Ile2) + L-lysine + ATP = lysidine(34) in tRNA(Ile2) + AMP + diphosphate + H(+)</text>
        <dbReference type="Rhea" id="RHEA:43744"/>
        <dbReference type="Rhea" id="RHEA-COMP:10625"/>
        <dbReference type="Rhea" id="RHEA-COMP:10670"/>
        <dbReference type="ChEBI" id="CHEBI:15378"/>
        <dbReference type="ChEBI" id="CHEBI:30616"/>
        <dbReference type="ChEBI" id="CHEBI:32551"/>
        <dbReference type="ChEBI" id="CHEBI:33019"/>
        <dbReference type="ChEBI" id="CHEBI:82748"/>
        <dbReference type="ChEBI" id="CHEBI:83665"/>
        <dbReference type="ChEBI" id="CHEBI:456215"/>
        <dbReference type="EC" id="6.3.4.19"/>
    </reaction>
</comment>
<dbReference type="GO" id="GO:0006400">
    <property type="term" value="P:tRNA modification"/>
    <property type="evidence" value="ECO:0007669"/>
    <property type="project" value="UniProtKB-UniRule"/>
</dbReference>
<dbReference type="InterPro" id="IPR014729">
    <property type="entry name" value="Rossmann-like_a/b/a_fold"/>
</dbReference>
<dbReference type="AlphaFoldDB" id="A0A660HMN0"/>
<evidence type="ECO:0000256" key="3">
    <source>
        <dbReference type="ARBA" id="ARBA00022598"/>
    </source>
</evidence>
<dbReference type="KEGG" id="pzi:CWO85_01905"/>
<dbReference type="InterPro" id="IPR011063">
    <property type="entry name" value="TilS/TtcA_N"/>
</dbReference>
<dbReference type="SUPFAM" id="SSF56037">
    <property type="entry name" value="PheT/TilS domain"/>
    <property type="match status" value="1"/>
</dbReference>
<dbReference type="GO" id="GO:0032267">
    <property type="term" value="F:tRNA(Ile)-lysidine synthase activity"/>
    <property type="evidence" value="ECO:0007669"/>
    <property type="project" value="UniProtKB-EC"/>
</dbReference>
<evidence type="ECO:0000256" key="6">
    <source>
        <dbReference type="ARBA" id="ARBA00022840"/>
    </source>
</evidence>
<keyword evidence="11" id="KW-1185">Reference proteome</keyword>
<feature type="domain" description="Lysidine-tRNA(Ile) synthetase C-terminal" evidence="9">
    <location>
        <begin position="348"/>
        <end position="417"/>
    </location>
</feature>
<dbReference type="CDD" id="cd01992">
    <property type="entry name" value="TilS_N"/>
    <property type="match status" value="1"/>
</dbReference>
<organism evidence="10 11">
    <name type="scientific">Ziziphus jujuba witches'-broom phytoplasma</name>
    <dbReference type="NCBI Taxonomy" id="135727"/>
    <lineage>
        <taxon>Bacteria</taxon>
        <taxon>Bacillati</taxon>
        <taxon>Mycoplasmatota</taxon>
        <taxon>Mollicutes</taxon>
        <taxon>Acholeplasmatales</taxon>
        <taxon>Acholeplasmataceae</taxon>
        <taxon>Candidatus Phytoplasma</taxon>
        <taxon>16SrV (Elm yellows group)</taxon>
    </lineage>
</organism>
<evidence type="ECO:0000256" key="1">
    <source>
        <dbReference type="ARBA" id="ARBA00004496"/>
    </source>
</evidence>
<dbReference type="GO" id="GO:0005737">
    <property type="term" value="C:cytoplasm"/>
    <property type="evidence" value="ECO:0007669"/>
    <property type="project" value="UniProtKB-SubCell"/>
</dbReference>
<dbReference type="SUPFAM" id="SSF52402">
    <property type="entry name" value="Adenine nucleotide alpha hydrolases-like"/>
    <property type="match status" value="1"/>
</dbReference>
<keyword evidence="4 8" id="KW-0819">tRNA processing</keyword>
<evidence type="ECO:0000256" key="5">
    <source>
        <dbReference type="ARBA" id="ARBA00022741"/>
    </source>
</evidence>
<evidence type="ECO:0000256" key="4">
    <source>
        <dbReference type="ARBA" id="ARBA00022694"/>
    </source>
</evidence>
<evidence type="ECO:0000313" key="11">
    <source>
        <dbReference type="Proteomes" id="UP000272462"/>
    </source>
</evidence>
<dbReference type="OrthoDB" id="9807403at2"/>
<dbReference type="Pfam" id="PF01171">
    <property type="entry name" value="ATP_bind_3"/>
    <property type="match status" value="1"/>
</dbReference>
<evidence type="ECO:0000259" key="9">
    <source>
        <dbReference type="SMART" id="SM00977"/>
    </source>
</evidence>
<keyword evidence="5 8" id="KW-0547">Nucleotide-binding</keyword>
<protein>
    <recommendedName>
        <fullName evidence="8">tRNA(Ile)-lysidine synthase</fullName>
        <ecNumber evidence="8">6.3.4.19</ecNumber>
    </recommendedName>
    <alternativeName>
        <fullName evidence="8">tRNA(Ile)-2-lysyl-cytidine synthase</fullName>
    </alternativeName>
    <alternativeName>
        <fullName evidence="8">tRNA(Ile)-lysidine synthetase</fullName>
    </alternativeName>
</protein>
<dbReference type="RefSeq" id="WP_121464002.1">
    <property type="nucleotide sequence ID" value="NZ_CP025121.1"/>
</dbReference>
<dbReference type="PANTHER" id="PTHR43033:SF1">
    <property type="entry name" value="TRNA(ILE)-LYSIDINE SYNTHASE-RELATED"/>
    <property type="match status" value="1"/>
</dbReference>